<evidence type="ECO:0000256" key="1">
    <source>
        <dbReference type="SAM" id="MobiDB-lite"/>
    </source>
</evidence>
<feature type="compositionally biased region" description="Polar residues" evidence="1">
    <location>
        <begin position="1"/>
        <end position="21"/>
    </location>
</feature>
<dbReference type="EMBL" id="CAJNNW010028251">
    <property type="protein sequence ID" value="CAE8695377.1"/>
    <property type="molecule type" value="Genomic_DNA"/>
</dbReference>
<evidence type="ECO:0000313" key="2">
    <source>
        <dbReference type="EMBL" id="CAE8695377.1"/>
    </source>
</evidence>
<feature type="non-terminal residue" evidence="2">
    <location>
        <position position="235"/>
    </location>
</feature>
<comment type="caution">
    <text evidence="2">The sequence shown here is derived from an EMBL/GenBank/DDBJ whole genome shotgun (WGS) entry which is preliminary data.</text>
</comment>
<protein>
    <submittedName>
        <fullName evidence="2">Uncharacterized protein</fullName>
    </submittedName>
</protein>
<name>A0A813K8P5_POLGL</name>
<dbReference type="AlphaFoldDB" id="A0A813K8P5"/>
<proteinExistence type="predicted"/>
<reference evidence="2" key="1">
    <citation type="submission" date="2021-02" db="EMBL/GenBank/DDBJ databases">
        <authorList>
            <person name="Dougan E. K."/>
            <person name="Rhodes N."/>
            <person name="Thang M."/>
            <person name="Chan C."/>
        </authorList>
    </citation>
    <scope>NUCLEOTIDE SEQUENCE</scope>
</reference>
<organism evidence="2 3">
    <name type="scientific">Polarella glacialis</name>
    <name type="common">Dinoflagellate</name>
    <dbReference type="NCBI Taxonomy" id="89957"/>
    <lineage>
        <taxon>Eukaryota</taxon>
        <taxon>Sar</taxon>
        <taxon>Alveolata</taxon>
        <taxon>Dinophyceae</taxon>
        <taxon>Suessiales</taxon>
        <taxon>Suessiaceae</taxon>
        <taxon>Polarella</taxon>
    </lineage>
</organism>
<feature type="non-terminal residue" evidence="2">
    <location>
        <position position="1"/>
    </location>
</feature>
<gene>
    <name evidence="2" type="ORF">PGLA2088_LOCUS29306</name>
</gene>
<dbReference type="Proteomes" id="UP000626109">
    <property type="component" value="Unassembled WGS sequence"/>
</dbReference>
<feature type="region of interest" description="Disordered" evidence="1">
    <location>
        <begin position="1"/>
        <end position="31"/>
    </location>
</feature>
<evidence type="ECO:0000313" key="3">
    <source>
        <dbReference type="Proteomes" id="UP000626109"/>
    </source>
</evidence>
<sequence length="235" mass="24337">ASVPSTVPARSQSPDLQNTPLMTMRMGSATPPQPLLFGRPSAATRVASPQAVPGMHQQLPPQLTASGQMLTPRAHARPQMMVRTASPLHAQFGAQTLASATASPRKVAVQRTATRTGHTSGHSPPPYVAARNAVATYATSAGGYASPAAPVMPMHMMQGSAWLDYQLQSPRRLMPNAGHRVVNGVAGGTMSDAQPKFVIAAPSVSFSATSPLDLAAVESGMRTPAPPAPGRALVK</sequence>
<accession>A0A813K8P5</accession>